<evidence type="ECO:0008006" key="3">
    <source>
        <dbReference type="Google" id="ProtNLM"/>
    </source>
</evidence>
<dbReference type="EMBL" id="AP024238">
    <property type="protein sequence ID" value="BCO28599.1"/>
    <property type="molecule type" value="Genomic_DNA"/>
</dbReference>
<proteinExistence type="predicted"/>
<keyword evidence="2" id="KW-1185">Reference proteome</keyword>
<name>A0ABM7MQH9_9BURK</name>
<sequence>MGDRSQPLANIPSADGVAPRLGFLQILLIYSLFNSALRL</sequence>
<protein>
    <recommendedName>
        <fullName evidence="3">MFS transporter</fullName>
    </recommendedName>
</protein>
<evidence type="ECO:0000313" key="1">
    <source>
        <dbReference type="EMBL" id="BCO28599.1"/>
    </source>
</evidence>
<organism evidence="1 2">
    <name type="scientific">Rhodoferax lithotrophicus</name>
    <dbReference type="NCBI Taxonomy" id="2798804"/>
    <lineage>
        <taxon>Bacteria</taxon>
        <taxon>Pseudomonadati</taxon>
        <taxon>Pseudomonadota</taxon>
        <taxon>Betaproteobacteria</taxon>
        <taxon>Burkholderiales</taxon>
        <taxon>Comamonadaceae</taxon>
        <taxon>Rhodoferax</taxon>
    </lineage>
</organism>
<gene>
    <name evidence="1" type="ORF">MIZ03_3508</name>
</gene>
<accession>A0ABM7MQH9</accession>
<reference evidence="1 2" key="1">
    <citation type="journal article" date="2021" name="Microbiol. Spectr.">
        <title>A Single Bacterium Capable of Oxidation and Reduction of Iron at Circumneutral pH.</title>
        <authorList>
            <person name="Kato S."/>
            <person name="Ohkuma M."/>
        </authorList>
    </citation>
    <scope>NUCLEOTIDE SEQUENCE [LARGE SCALE GENOMIC DNA]</scope>
    <source>
        <strain evidence="1 2">MIZ03</strain>
    </source>
</reference>
<dbReference type="Proteomes" id="UP000824366">
    <property type="component" value="Chromosome"/>
</dbReference>
<evidence type="ECO:0000313" key="2">
    <source>
        <dbReference type="Proteomes" id="UP000824366"/>
    </source>
</evidence>